<dbReference type="Gene3D" id="3.30.460.10">
    <property type="entry name" value="Beta Polymerase, domain 2"/>
    <property type="match status" value="1"/>
</dbReference>
<feature type="domain" description="CBS" evidence="10">
    <location>
        <begin position="112"/>
        <end position="169"/>
    </location>
</feature>
<keyword evidence="3 11" id="KW-0808">Transferase</keyword>
<proteinExistence type="predicted"/>
<keyword evidence="6" id="KW-0479">Metal-binding</keyword>
<keyword evidence="7" id="KW-0547">Nucleotide-binding</keyword>
<dbReference type="GO" id="GO:0008033">
    <property type="term" value="P:tRNA processing"/>
    <property type="evidence" value="ECO:0007669"/>
    <property type="project" value="UniProtKB-KW"/>
</dbReference>
<evidence type="ECO:0000256" key="4">
    <source>
        <dbReference type="ARBA" id="ARBA00022694"/>
    </source>
</evidence>
<dbReference type="InterPro" id="IPR043519">
    <property type="entry name" value="NT_sf"/>
</dbReference>
<dbReference type="InterPro" id="IPR003156">
    <property type="entry name" value="DHHA1_dom"/>
</dbReference>
<dbReference type="Pfam" id="PF02272">
    <property type="entry name" value="DHHA1"/>
    <property type="match status" value="1"/>
</dbReference>
<feature type="non-terminal residue" evidence="11">
    <location>
        <position position="1"/>
    </location>
</feature>
<keyword evidence="5 11" id="KW-0548">Nucleotidyltransferase</keyword>
<evidence type="ECO:0000256" key="5">
    <source>
        <dbReference type="ARBA" id="ARBA00022695"/>
    </source>
</evidence>
<dbReference type="EC" id="2.7.7.72" evidence="11"/>
<sequence length="680" mass="77424">DLFLYGIRIRIVKASRDEYFGDVAHLAHRIMDMEHVDALIMLLAMEGKVVMVGRSRVPELDVAEVLGEFGGGGHPVAASATLRDEPLEVIEERLIRKIKETVKPQRQAKDIMTAPVISIQWKTTIKEAESVMTRYGVNVLPVLKGGKYYGLLSREIVEKALFHGFGRNMAYEFATTDAGVTYPEAPVTEVESVMIEQNQRFMPVIENGRVVGAITRTDLLRDLYEETLRRSRIQKEGLIEKPAMGKNISRLVIERFPNEIVALLRLAGEVADTLGYNVYLVGGSVRDLLMGEKNLDIDIVVEGDGIGFARRLAAQIQGVKLITHKRFNTAKIRFTEKAGLKMPAPGFTVDIATARTEYYEAPAMLPKVETSSIKKDLYRRDFTINAVAVKLNARDFGQLIDYFGAQRDLREKTIRVLHNLSFVEDPTRAFRAVRFAERFGFRINRHTENLIKTALRLNLFERVSGTRIYDELVLTFKETDPVRALKSLAGYGLLQVIHPELRFTESLEETLEAVHESLTWFDLLFLEEEIDRSRVYIMGLLTGLGPEERKAALERLSTPTRDMTIILDEMEKARQVVKELRTKDPVRIYHTLKPLSLETLLYTMAVSGDREIQKAISRYLLELRKVKPALRGRDLMSMGVEPGPLYSGIFNAILEERLKGRIRSREEEIEFVKDFLRRHG</sequence>
<evidence type="ECO:0000256" key="6">
    <source>
        <dbReference type="ARBA" id="ARBA00022723"/>
    </source>
</evidence>
<organism evidence="11">
    <name type="scientific">hydrothermal vent metagenome</name>
    <dbReference type="NCBI Taxonomy" id="652676"/>
    <lineage>
        <taxon>unclassified sequences</taxon>
        <taxon>metagenomes</taxon>
        <taxon>ecological metagenomes</taxon>
    </lineage>
</organism>
<evidence type="ECO:0000256" key="1">
    <source>
        <dbReference type="ARBA" id="ARBA00001946"/>
    </source>
</evidence>
<dbReference type="PANTHER" id="PTHR47788">
    <property type="entry name" value="POLYA POLYMERASE"/>
    <property type="match status" value="1"/>
</dbReference>
<dbReference type="PROSITE" id="PS51371">
    <property type="entry name" value="CBS"/>
    <property type="match status" value="2"/>
</dbReference>
<dbReference type="InterPro" id="IPR038763">
    <property type="entry name" value="DHH_sf"/>
</dbReference>
<keyword evidence="8" id="KW-0460">Magnesium</keyword>
<dbReference type="EMBL" id="UOGH01000078">
    <property type="protein sequence ID" value="VAX28207.1"/>
    <property type="molecule type" value="Genomic_DNA"/>
</dbReference>
<dbReference type="CDD" id="cd05398">
    <property type="entry name" value="NT_ClassII-CCAase"/>
    <property type="match status" value="1"/>
</dbReference>
<dbReference type="PANTHER" id="PTHR47788:SF1">
    <property type="entry name" value="A-ADDING TRNA NUCLEOTIDYLTRANSFERASE"/>
    <property type="match status" value="1"/>
</dbReference>
<reference evidence="11" key="1">
    <citation type="submission" date="2018-06" db="EMBL/GenBank/DDBJ databases">
        <authorList>
            <person name="Zhirakovskaya E."/>
        </authorList>
    </citation>
    <scope>NUCLEOTIDE SEQUENCE</scope>
</reference>
<dbReference type="SMART" id="SM00116">
    <property type="entry name" value="CBS"/>
    <property type="match status" value="2"/>
</dbReference>
<evidence type="ECO:0000313" key="11">
    <source>
        <dbReference type="EMBL" id="VAX28207.1"/>
    </source>
</evidence>
<name>A0A3B1DHV1_9ZZZZ</name>
<dbReference type="Gene3D" id="3.10.310.30">
    <property type="match status" value="1"/>
</dbReference>
<dbReference type="SUPFAM" id="SSF81301">
    <property type="entry name" value="Nucleotidyltransferase"/>
    <property type="match status" value="1"/>
</dbReference>
<dbReference type="GO" id="GO:0046872">
    <property type="term" value="F:metal ion binding"/>
    <property type="evidence" value="ECO:0007669"/>
    <property type="project" value="UniProtKB-KW"/>
</dbReference>
<keyword evidence="4" id="KW-0819">tRNA processing</keyword>
<evidence type="ECO:0000256" key="9">
    <source>
        <dbReference type="ARBA" id="ARBA00022884"/>
    </source>
</evidence>
<evidence type="ECO:0000256" key="2">
    <source>
        <dbReference type="ARBA" id="ARBA00022555"/>
    </source>
</evidence>
<evidence type="ECO:0000256" key="8">
    <source>
        <dbReference type="ARBA" id="ARBA00022842"/>
    </source>
</evidence>
<dbReference type="Pfam" id="PF01743">
    <property type="entry name" value="PolyA_pol"/>
    <property type="match status" value="1"/>
</dbReference>
<protein>
    <submittedName>
        <fullName evidence="11">tRNA nucleotidyltransferase, A-adding</fullName>
        <ecNumber evidence="11">2.7.7.72</ecNumber>
    </submittedName>
</protein>
<dbReference type="Gene3D" id="1.10.3090.10">
    <property type="entry name" value="cca-adding enzyme, domain 2"/>
    <property type="match status" value="1"/>
</dbReference>
<dbReference type="SUPFAM" id="SSF54631">
    <property type="entry name" value="CBS-domain pair"/>
    <property type="match status" value="1"/>
</dbReference>
<dbReference type="Pfam" id="PF12627">
    <property type="entry name" value="PolyA_pol_RNAbd"/>
    <property type="match status" value="1"/>
</dbReference>
<dbReference type="Gene3D" id="3.10.580.10">
    <property type="entry name" value="CBS-domain"/>
    <property type="match status" value="1"/>
</dbReference>
<comment type="cofactor">
    <cofactor evidence="1">
        <name>Mg(2+)</name>
        <dbReference type="ChEBI" id="CHEBI:18420"/>
    </cofactor>
</comment>
<dbReference type="InterPro" id="IPR046342">
    <property type="entry name" value="CBS_dom_sf"/>
</dbReference>
<dbReference type="GO" id="GO:0004810">
    <property type="term" value="F:CCA tRNA nucleotidyltransferase activity"/>
    <property type="evidence" value="ECO:0007669"/>
    <property type="project" value="UniProtKB-EC"/>
</dbReference>
<feature type="domain" description="CBS" evidence="10">
    <location>
        <begin position="174"/>
        <end position="231"/>
    </location>
</feature>
<evidence type="ECO:0000259" key="10">
    <source>
        <dbReference type="PROSITE" id="PS51371"/>
    </source>
</evidence>
<keyword evidence="2" id="KW-0820">tRNA-binding</keyword>
<keyword evidence="9" id="KW-0694">RNA-binding</keyword>
<accession>A0A3B1DHV1</accession>
<dbReference type="InterPro" id="IPR002646">
    <property type="entry name" value="PolA_pol_head_dom"/>
</dbReference>
<dbReference type="GO" id="GO:0000166">
    <property type="term" value="F:nucleotide binding"/>
    <property type="evidence" value="ECO:0007669"/>
    <property type="project" value="UniProtKB-KW"/>
</dbReference>
<evidence type="ECO:0000256" key="7">
    <source>
        <dbReference type="ARBA" id="ARBA00022741"/>
    </source>
</evidence>
<dbReference type="InterPro" id="IPR000644">
    <property type="entry name" value="CBS_dom"/>
</dbReference>
<dbReference type="InterPro" id="IPR032828">
    <property type="entry name" value="PolyA_RNA-bd"/>
</dbReference>
<dbReference type="GO" id="GO:0000049">
    <property type="term" value="F:tRNA binding"/>
    <property type="evidence" value="ECO:0007669"/>
    <property type="project" value="UniProtKB-KW"/>
</dbReference>
<dbReference type="SUPFAM" id="SSF64182">
    <property type="entry name" value="DHH phosphoesterases"/>
    <property type="match status" value="1"/>
</dbReference>
<dbReference type="AlphaFoldDB" id="A0A3B1DHV1"/>
<dbReference type="InterPro" id="IPR052390">
    <property type="entry name" value="tRNA_nt/polyA_polymerase"/>
</dbReference>
<dbReference type="Pfam" id="PF00571">
    <property type="entry name" value="CBS"/>
    <property type="match status" value="2"/>
</dbReference>
<gene>
    <name evidence="11" type="ORF">MNBD_NITROSPIRAE02-1270</name>
</gene>
<evidence type="ECO:0000256" key="3">
    <source>
        <dbReference type="ARBA" id="ARBA00022679"/>
    </source>
</evidence>
<dbReference type="SUPFAM" id="SSF81891">
    <property type="entry name" value="Poly A polymerase C-terminal region-like"/>
    <property type="match status" value="1"/>
</dbReference>